<keyword evidence="6 7" id="KW-0414">Isoprene biosynthesis</keyword>
<organism evidence="8 9">
    <name type="scientific">Sulfuricella denitrificans (strain DSM 22764 / NBRC 105220 / skB26)</name>
    <dbReference type="NCBI Taxonomy" id="1163617"/>
    <lineage>
        <taxon>Bacteria</taxon>
        <taxon>Pseudomonadati</taxon>
        <taxon>Pseudomonadota</taxon>
        <taxon>Betaproteobacteria</taxon>
        <taxon>Nitrosomonadales</taxon>
        <taxon>Sulfuricellaceae</taxon>
        <taxon>Sulfuricella</taxon>
    </lineage>
</organism>
<dbReference type="Proteomes" id="UP000015559">
    <property type="component" value="Chromosome"/>
</dbReference>
<evidence type="ECO:0000256" key="1">
    <source>
        <dbReference type="ARBA" id="ARBA00001282"/>
    </source>
</evidence>
<dbReference type="eggNOG" id="COG1211">
    <property type="taxonomic scope" value="Bacteria"/>
</dbReference>
<dbReference type="InterPro" id="IPR001228">
    <property type="entry name" value="IspD"/>
</dbReference>
<dbReference type="STRING" id="1163617.SCD_n01757"/>
<evidence type="ECO:0000313" key="8">
    <source>
        <dbReference type="EMBL" id="BAN35572.1"/>
    </source>
</evidence>
<keyword evidence="5 7" id="KW-0548">Nucleotidyltransferase</keyword>
<comment type="similarity">
    <text evidence="3 7">Belongs to the IspD/TarI cytidylyltransferase family. IspD subfamily.</text>
</comment>
<dbReference type="InterPro" id="IPR034683">
    <property type="entry name" value="IspD/TarI"/>
</dbReference>
<comment type="pathway">
    <text evidence="2 7">Isoprenoid biosynthesis; isopentenyl diphosphate biosynthesis via DXP pathway; isopentenyl diphosphate from 1-deoxy-D-xylulose 5-phosphate: step 2/6.</text>
</comment>
<dbReference type="EMBL" id="AP013066">
    <property type="protein sequence ID" value="BAN35572.1"/>
    <property type="molecule type" value="Genomic_DNA"/>
</dbReference>
<name>S6B4Q6_SULDS</name>
<dbReference type="InterPro" id="IPR050088">
    <property type="entry name" value="IspD/TarI_cytidylyltransf_bact"/>
</dbReference>
<evidence type="ECO:0000256" key="6">
    <source>
        <dbReference type="ARBA" id="ARBA00023229"/>
    </source>
</evidence>
<dbReference type="HAMAP" id="MF_00108">
    <property type="entry name" value="IspD"/>
    <property type="match status" value="1"/>
</dbReference>
<gene>
    <name evidence="7" type="primary">ispD</name>
    <name evidence="8" type="ORF">SCD_n01757</name>
</gene>
<dbReference type="AlphaFoldDB" id="S6B4Q6"/>
<comment type="function">
    <text evidence="7">Catalyzes the formation of 4-diphosphocytidyl-2-C-methyl-D-erythritol from CTP and 2-C-methyl-D-erythritol 4-phosphate (MEP).</text>
</comment>
<dbReference type="FunFam" id="3.90.550.10:FF:000003">
    <property type="entry name" value="2-C-methyl-D-erythritol 4-phosphate cytidylyltransferase"/>
    <property type="match status" value="1"/>
</dbReference>
<dbReference type="EC" id="2.7.7.60" evidence="7"/>
<dbReference type="PANTHER" id="PTHR32125">
    <property type="entry name" value="2-C-METHYL-D-ERYTHRITOL 4-PHOSPHATE CYTIDYLYLTRANSFERASE, CHLOROPLASTIC"/>
    <property type="match status" value="1"/>
</dbReference>
<keyword evidence="4 7" id="KW-0808">Transferase</keyword>
<dbReference type="Gene3D" id="3.90.550.10">
    <property type="entry name" value="Spore Coat Polysaccharide Biosynthesis Protein SpsA, Chain A"/>
    <property type="match status" value="1"/>
</dbReference>
<dbReference type="InterPro" id="IPR029044">
    <property type="entry name" value="Nucleotide-diphossugar_trans"/>
</dbReference>
<dbReference type="InterPro" id="IPR018294">
    <property type="entry name" value="ISPD_synthase_CS"/>
</dbReference>
<feature type="site" description="Positions MEP for the nucleophilic attack" evidence="7">
    <location>
        <position position="212"/>
    </location>
</feature>
<keyword evidence="9" id="KW-1185">Reference proteome</keyword>
<evidence type="ECO:0000256" key="3">
    <source>
        <dbReference type="ARBA" id="ARBA00009789"/>
    </source>
</evidence>
<comment type="catalytic activity">
    <reaction evidence="1 7">
        <text>2-C-methyl-D-erythritol 4-phosphate + CTP + H(+) = 4-CDP-2-C-methyl-D-erythritol + diphosphate</text>
        <dbReference type="Rhea" id="RHEA:13429"/>
        <dbReference type="ChEBI" id="CHEBI:15378"/>
        <dbReference type="ChEBI" id="CHEBI:33019"/>
        <dbReference type="ChEBI" id="CHEBI:37563"/>
        <dbReference type="ChEBI" id="CHEBI:57823"/>
        <dbReference type="ChEBI" id="CHEBI:58262"/>
        <dbReference type="EC" id="2.7.7.60"/>
    </reaction>
</comment>
<evidence type="ECO:0000256" key="2">
    <source>
        <dbReference type="ARBA" id="ARBA00004787"/>
    </source>
</evidence>
<dbReference type="SUPFAM" id="SSF53448">
    <property type="entry name" value="Nucleotide-diphospho-sugar transferases"/>
    <property type="match status" value="1"/>
</dbReference>
<evidence type="ECO:0000313" key="9">
    <source>
        <dbReference type="Proteomes" id="UP000015559"/>
    </source>
</evidence>
<dbReference type="KEGG" id="sdr:SCD_n01757"/>
<feature type="site" description="Transition state stabilizer" evidence="7">
    <location>
        <position position="23"/>
    </location>
</feature>
<feature type="site" description="Positions MEP for the nucleophilic attack" evidence="7">
    <location>
        <position position="158"/>
    </location>
</feature>
<evidence type="ECO:0000256" key="7">
    <source>
        <dbReference type="HAMAP-Rule" id="MF_00108"/>
    </source>
</evidence>
<dbReference type="PROSITE" id="PS01295">
    <property type="entry name" value="ISPD"/>
    <property type="match status" value="1"/>
</dbReference>
<proteinExistence type="inferred from homology"/>
<dbReference type="GO" id="GO:0050518">
    <property type="term" value="F:2-C-methyl-D-erythritol 4-phosphate cytidylyltransferase activity"/>
    <property type="evidence" value="ECO:0007669"/>
    <property type="project" value="UniProtKB-UniRule"/>
</dbReference>
<protein>
    <recommendedName>
        <fullName evidence="7">2-C-methyl-D-erythritol 4-phosphate cytidylyltransferase</fullName>
        <ecNumber evidence="7">2.7.7.60</ecNumber>
    </recommendedName>
    <alternativeName>
        <fullName evidence="7">4-diphosphocytidyl-2C-methyl-D-erythritol synthase</fullName>
    </alternativeName>
    <alternativeName>
        <fullName evidence="7">MEP cytidylyltransferase</fullName>
        <shortName evidence="7">MCT</shortName>
    </alternativeName>
</protein>
<dbReference type="CDD" id="cd02516">
    <property type="entry name" value="CDP-ME_synthetase"/>
    <property type="match status" value="1"/>
</dbReference>
<dbReference type="Pfam" id="PF01128">
    <property type="entry name" value="IspD"/>
    <property type="match status" value="1"/>
</dbReference>
<dbReference type="UniPathway" id="UPA00056">
    <property type="reaction ID" value="UER00093"/>
</dbReference>
<dbReference type="PANTHER" id="PTHR32125:SF4">
    <property type="entry name" value="2-C-METHYL-D-ERYTHRITOL 4-PHOSPHATE CYTIDYLYLTRANSFERASE, CHLOROPLASTIC"/>
    <property type="match status" value="1"/>
</dbReference>
<dbReference type="HOGENOM" id="CLU_061281_3_1_4"/>
<sequence length="230" mass="25428">MPNYYALIPAAGFGSRMGGETPKQYLSVLGRPLIHYAVAALCRHAVISGVYVVLAPEDQLWKSYDWSAFAGKLKPLYCGGAERFESVRNGLDAIRDEVDFEDWVLVHDAARPGLSEELLDRLIGEVGEDPFGGLLAVPVADTLKRADADSRVLRTEPRDKLWQAQTPQMFRYGLLQRALSLLDGAVVTDEAQAIERMGFQAKLVVGDMTNFKVTYPQDIKLTELILGDKA</sequence>
<evidence type="ECO:0000256" key="4">
    <source>
        <dbReference type="ARBA" id="ARBA00022679"/>
    </source>
</evidence>
<dbReference type="RefSeq" id="WP_009204764.1">
    <property type="nucleotide sequence ID" value="NC_022357.1"/>
</dbReference>
<feature type="site" description="Transition state stabilizer" evidence="7">
    <location>
        <position position="16"/>
    </location>
</feature>
<evidence type="ECO:0000256" key="5">
    <source>
        <dbReference type="ARBA" id="ARBA00022695"/>
    </source>
</evidence>
<accession>S6B4Q6</accession>
<reference evidence="8 9" key="1">
    <citation type="journal article" date="2012" name="Appl. Environ. Microbiol.">
        <title>Draft genome sequence of a psychrotolerant sulfur-oxidizing bacterium, Sulfuricella denitrificans skB26, and proteomic insights into cold adaptation.</title>
        <authorList>
            <person name="Watanabe T."/>
            <person name="Kojima H."/>
            <person name="Fukui M."/>
        </authorList>
    </citation>
    <scope>NUCLEOTIDE SEQUENCE [LARGE SCALE GENOMIC DNA]</scope>
    <source>
        <strain evidence="9">skB26</strain>
    </source>
</reference>
<dbReference type="OrthoDB" id="9806837at2"/>
<dbReference type="GO" id="GO:0019288">
    <property type="term" value="P:isopentenyl diphosphate biosynthetic process, methylerythritol 4-phosphate pathway"/>
    <property type="evidence" value="ECO:0007669"/>
    <property type="project" value="UniProtKB-UniRule"/>
</dbReference>
<dbReference type="NCBIfam" id="TIGR00453">
    <property type="entry name" value="ispD"/>
    <property type="match status" value="1"/>
</dbReference>